<sequence>MRSLLVAMLIIGLLAGCGTAKKQASPHSNSYHTKSNTANNAKQPIRDAAAVKEHLASLARNVPGVRGVNCVVFGNTAIVGIDVDAKLERSRVGTIKYSVAEALSKDKYGANAIVTADMDINERLREISAATKQGHPIAGFTNELSDIIGRIVPQFPNSVKQMQPPSHTENPKMKKSM</sequence>
<proteinExistence type="predicted"/>
<dbReference type="Pfam" id="PF09580">
    <property type="entry name" value="Spore_YhcN_YlaJ"/>
    <property type="match status" value="1"/>
</dbReference>
<evidence type="ECO:0000313" key="3">
    <source>
        <dbReference type="Proteomes" id="UP001199916"/>
    </source>
</evidence>
<dbReference type="EMBL" id="JAJNBZ010000001">
    <property type="protein sequence ID" value="MCE5167814.1"/>
    <property type="molecule type" value="Genomic_DNA"/>
</dbReference>
<gene>
    <name evidence="2" type="ORF">LQV63_00580</name>
</gene>
<reference evidence="2 3" key="1">
    <citation type="submission" date="2021-11" db="EMBL/GenBank/DDBJ databases">
        <title>Draft genome sequence of Paenibacillus profundus YoMME, a new Gram-positive bacteria with exoelectrogenic properties.</title>
        <authorList>
            <person name="Hubenova Y."/>
            <person name="Hubenova E."/>
            <person name="Manasiev Y."/>
            <person name="Peykov S."/>
            <person name="Mitov M."/>
        </authorList>
    </citation>
    <scope>NUCLEOTIDE SEQUENCE [LARGE SCALE GENOMIC DNA]</scope>
    <source>
        <strain evidence="2 3">YoMME</strain>
    </source>
</reference>
<name>A0ABS8YE79_9BACL</name>
<dbReference type="InterPro" id="IPR019076">
    <property type="entry name" value="Spore_lipoprot_YhcN/YlaJ-like"/>
</dbReference>
<evidence type="ECO:0000313" key="2">
    <source>
        <dbReference type="EMBL" id="MCE5167814.1"/>
    </source>
</evidence>
<comment type="caution">
    <text evidence="2">The sequence shown here is derived from an EMBL/GenBank/DDBJ whole genome shotgun (WGS) entry which is preliminary data.</text>
</comment>
<evidence type="ECO:0000256" key="1">
    <source>
        <dbReference type="SAM" id="MobiDB-lite"/>
    </source>
</evidence>
<dbReference type="RefSeq" id="WP_019422466.1">
    <property type="nucleotide sequence ID" value="NZ_JAJNBZ010000001.1"/>
</dbReference>
<dbReference type="PROSITE" id="PS51257">
    <property type="entry name" value="PROKAR_LIPOPROTEIN"/>
    <property type="match status" value="1"/>
</dbReference>
<keyword evidence="2" id="KW-0449">Lipoprotein</keyword>
<keyword evidence="3" id="KW-1185">Reference proteome</keyword>
<protein>
    <submittedName>
        <fullName evidence="2">YhcN/YlaJ family sporulation lipoprotein</fullName>
    </submittedName>
</protein>
<organism evidence="2 3">
    <name type="scientific">Paenibacillus profundus</name>
    <dbReference type="NCBI Taxonomy" id="1173085"/>
    <lineage>
        <taxon>Bacteria</taxon>
        <taxon>Bacillati</taxon>
        <taxon>Bacillota</taxon>
        <taxon>Bacilli</taxon>
        <taxon>Bacillales</taxon>
        <taxon>Paenibacillaceae</taxon>
        <taxon>Paenibacillus</taxon>
    </lineage>
</organism>
<feature type="compositionally biased region" description="Polar residues" evidence="1">
    <location>
        <begin position="158"/>
        <end position="168"/>
    </location>
</feature>
<feature type="region of interest" description="Disordered" evidence="1">
    <location>
        <begin position="158"/>
        <end position="177"/>
    </location>
</feature>
<dbReference type="Proteomes" id="UP001199916">
    <property type="component" value="Unassembled WGS sequence"/>
</dbReference>
<dbReference type="InterPro" id="IPR014247">
    <property type="entry name" value="Spore_lipoprot_YhcN/YlaJ"/>
</dbReference>
<accession>A0ABS8YE79</accession>
<dbReference type="NCBIfam" id="TIGR02898">
    <property type="entry name" value="spore_YhcN_YlaJ"/>
    <property type="match status" value="1"/>
</dbReference>